<dbReference type="Proteomes" id="UP001195965">
    <property type="component" value="Chromosome"/>
</dbReference>
<evidence type="ECO:0000313" key="2">
    <source>
        <dbReference type="Proteomes" id="UP001195965"/>
    </source>
</evidence>
<evidence type="ECO:0000313" key="1">
    <source>
        <dbReference type="EMBL" id="XRI74903.1"/>
    </source>
</evidence>
<proteinExistence type="predicted"/>
<dbReference type="EMBL" id="CP127526">
    <property type="protein sequence ID" value="XRI74903.1"/>
    <property type="molecule type" value="Genomic_DNA"/>
</dbReference>
<name>A0ACD5HLV3_9PROT</name>
<keyword evidence="2" id="KW-1185">Reference proteome</keyword>
<organism evidence="1 2">
    <name type="scientific">Acidithiobacillus montserratensis</name>
    <dbReference type="NCBI Taxonomy" id="2729135"/>
    <lineage>
        <taxon>Bacteria</taxon>
        <taxon>Pseudomonadati</taxon>
        <taxon>Pseudomonadota</taxon>
        <taxon>Acidithiobacillia</taxon>
        <taxon>Acidithiobacillales</taxon>
        <taxon>Acidithiobacillaceae</taxon>
        <taxon>Acidithiobacillus</taxon>
    </lineage>
</organism>
<gene>
    <name evidence="1" type="ORF">HHS34_006830</name>
</gene>
<protein>
    <submittedName>
        <fullName evidence="1">Tetratricopeptide repeat protein</fullName>
    </submittedName>
</protein>
<accession>A0ACD5HLV3</accession>
<sequence length="259" mass="28082">MRQSITLVFLGSLYLTLGLVPIHAATERWKGPLAQASMACLQQNAAALATIQQSAEKGEYEGVVALAAYWVCKSDSSQAKPWLEKASGMGSGWASQVLAQYLSKESPSMNNTQNLLIYLTRAALQGNAWAARELGVIYLNGAVGLAANPVKASYWARYAEDVKEIVPDVFYLAESYAKGWGVPKNQEKAKALYAETFTTLRQAVAQGDPYADMLFYLAYSKGYGVKKDPKEALHWVQKAAQKGYPEAVAALKALSNGGK</sequence>
<reference evidence="1 2" key="1">
    <citation type="journal article" date="2021" name="ISME J.">
        <title>Genomic evolution of the class Acidithiobacillia: deep-branching Proteobacteria living in extreme acidic conditions.</title>
        <authorList>
            <person name="Moya-Beltran A."/>
            <person name="Beard S."/>
            <person name="Rojas-Villalobos C."/>
            <person name="Issotta F."/>
            <person name="Gallardo Y."/>
            <person name="Ulloa R."/>
            <person name="Giaveno A."/>
            <person name="Degli Esposti M."/>
            <person name="Johnson D.B."/>
            <person name="Quatrini R."/>
        </authorList>
    </citation>
    <scope>NUCLEOTIDE SEQUENCE [LARGE SCALE GENOMIC DNA]</scope>
    <source>
        <strain evidence="1 2">GG1-14</strain>
    </source>
</reference>